<accession>A0A915JLU7</accession>
<dbReference type="Proteomes" id="UP000887565">
    <property type="component" value="Unplaced"/>
</dbReference>
<organism evidence="2 3">
    <name type="scientific">Romanomermis culicivorax</name>
    <name type="common">Nematode worm</name>
    <dbReference type="NCBI Taxonomy" id="13658"/>
    <lineage>
        <taxon>Eukaryota</taxon>
        <taxon>Metazoa</taxon>
        <taxon>Ecdysozoa</taxon>
        <taxon>Nematoda</taxon>
        <taxon>Enoplea</taxon>
        <taxon>Dorylaimia</taxon>
        <taxon>Mermithida</taxon>
        <taxon>Mermithoidea</taxon>
        <taxon>Mermithidae</taxon>
        <taxon>Romanomermis</taxon>
    </lineage>
</organism>
<sequence>MTTRHQGRQTPDELASEPADDGRDDLGDGKLKNRDDGSPPAATNEQLPKGGVGGKDNGFNMAGWWWWWPWPPPIIIAPTGL</sequence>
<feature type="compositionally biased region" description="Basic and acidic residues" evidence="1">
    <location>
        <begin position="20"/>
        <end position="37"/>
    </location>
</feature>
<keyword evidence="2" id="KW-1185">Reference proteome</keyword>
<feature type="region of interest" description="Disordered" evidence="1">
    <location>
        <begin position="1"/>
        <end position="55"/>
    </location>
</feature>
<reference evidence="3" key="1">
    <citation type="submission" date="2022-11" db="UniProtKB">
        <authorList>
            <consortium name="WormBaseParasite"/>
        </authorList>
    </citation>
    <scope>IDENTIFICATION</scope>
</reference>
<dbReference type="WBParaSite" id="nRc.2.0.1.t27179-RA">
    <property type="protein sequence ID" value="nRc.2.0.1.t27179-RA"/>
    <property type="gene ID" value="nRc.2.0.1.g27179"/>
</dbReference>
<proteinExistence type="predicted"/>
<protein>
    <submittedName>
        <fullName evidence="3">Uncharacterized protein</fullName>
    </submittedName>
</protein>
<evidence type="ECO:0000313" key="3">
    <source>
        <dbReference type="WBParaSite" id="nRc.2.0.1.t27179-RA"/>
    </source>
</evidence>
<evidence type="ECO:0000256" key="1">
    <source>
        <dbReference type="SAM" id="MobiDB-lite"/>
    </source>
</evidence>
<name>A0A915JLU7_ROMCU</name>
<dbReference type="AlphaFoldDB" id="A0A915JLU7"/>
<evidence type="ECO:0000313" key="2">
    <source>
        <dbReference type="Proteomes" id="UP000887565"/>
    </source>
</evidence>